<dbReference type="InterPro" id="IPR050678">
    <property type="entry name" value="DNA_Partitioning_ATPase"/>
</dbReference>
<dbReference type="InterPro" id="IPR025669">
    <property type="entry name" value="AAA_dom"/>
</dbReference>
<dbReference type="RefSeq" id="WP_203346322.1">
    <property type="nucleotide sequence ID" value="NZ_CP069194.1"/>
</dbReference>
<dbReference type="Pfam" id="PF13614">
    <property type="entry name" value="AAA_31"/>
    <property type="match status" value="1"/>
</dbReference>
<dbReference type="InterPro" id="IPR027417">
    <property type="entry name" value="P-loop_NTPase"/>
</dbReference>
<name>A0AA92LPX7_9VIBR</name>
<dbReference type="Proteomes" id="UP000596337">
    <property type="component" value="Plasmid pSLV18-213K"/>
</dbReference>
<reference evidence="2 3" key="1">
    <citation type="submission" date="2021-01" db="EMBL/GenBank/DDBJ databases">
        <title>Characterization of a novel blaVMB-2- harboring plasmid in Vibrio diabolicus.</title>
        <authorList>
            <person name="Liu M."/>
        </authorList>
    </citation>
    <scope>NUCLEOTIDE SEQUENCE [LARGE SCALE GENOMIC DNA]</scope>
    <source>
        <strain evidence="2 3">SLV18</strain>
        <plasmid evidence="2 3">pSLV18-213K</plasmid>
    </source>
</reference>
<proteinExistence type="predicted"/>
<dbReference type="SUPFAM" id="SSF52540">
    <property type="entry name" value="P-loop containing nucleoside triphosphate hydrolases"/>
    <property type="match status" value="1"/>
</dbReference>
<organism evidence="2 3">
    <name type="scientific">Vibrio diabolicus</name>
    <dbReference type="NCBI Taxonomy" id="50719"/>
    <lineage>
        <taxon>Bacteria</taxon>
        <taxon>Pseudomonadati</taxon>
        <taxon>Pseudomonadota</taxon>
        <taxon>Gammaproteobacteria</taxon>
        <taxon>Vibrionales</taxon>
        <taxon>Vibrionaceae</taxon>
        <taxon>Vibrio</taxon>
        <taxon>Vibrio diabolicus subgroup</taxon>
    </lineage>
</organism>
<sequence length="399" mass="45521">MDTQQTTQHFQHLKQGADDYIKRRNLRLLANHRKEIRNYTRAEASAYLGIDAKTLDKYVAAADIDPRRHEDSQWSIDISEMYRVRELLPESLRKEPKFKRNENQQTQVIVIQNQKGGVGKTVSAATIASGLATEFHQEYRIALIDMDGQATLSMYYAPEAEQEGELSVGDLMMGQFDLDDGETLEQVYSSAFLPTTIPNLRILPAAQSDRAMEGWFHEQVFSHKLASPYSLLSDIIDSVKDEFDIIIIDTPPSLGYATFNAYFAATSVIFPLSITENDIDATCSYFSYIPQVWALLQNASHQGYDFMKVLLTNHRDSSTTTELMNSLYDHFSPYLYSKEFKHSEAIRQSSSLLSTVFDMSKSEYPKSKATFQTAQQNAYEVTSQILRDILNVWREQEGK</sequence>
<dbReference type="CDD" id="cd02042">
    <property type="entry name" value="ParAB_family"/>
    <property type="match status" value="1"/>
</dbReference>
<geneLocation type="plasmid" evidence="2 3">
    <name>pSLV18-213K</name>
</geneLocation>
<feature type="domain" description="AAA" evidence="1">
    <location>
        <begin position="107"/>
        <end position="275"/>
    </location>
</feature>
<dbReference type="PANTHER" id="PTHR13696">
    <property type="entry name" value="P-LOOP CONTAINING NUCLEOSIDE TRIPHOSPHATE HYDROLASE"/>
    <property type="match status" value="1"/>
</dbReference>
<evidence type="ECO:0000313" key="3">
    <source>
        <dbReference type="Proteomes" id="UP000596337"/>
    </source>
</evidence>
<dbReference type="PANTHER" id="PTHR13696:SF52">
    <property type="entry name" value="PARA FAMILY PROTEIN CT_582"/>
    <property type="match status" value="1"/>
</dbReference>
<dbReference type="EMBL" id="CP069194">
    <property type="protein sequence ID" value="QRG81506.1"/>
    <property type="molecule type" value="Genomic_DNA"/>
</dbReference>
<evidence type="ECO:0000259" key="1">
    <source>
        <dbReference type="Pfam" id="PF13614"/>
    </source>
</evidence>
<accession>A0AA92LPX7</accession>
<keyword evidence="2" id="KW-0614">Plasmid</keyword>
<evidence type="ECO:0000313" key="2">
    <source>
        <dbReference type="EMBL" id="QRG81506.1"/>
    </source>
</evidence>
<dbReference type="Gene3D" id="3.40.50.300">
    <property type="entry name" value="P-loop containing nucleotide triphosphate hydrolases"/>
    <property type="match status" value="1"/>
</dbReference>
<dbReference type="AlphaFoldDB" id="A0AA92LPX7"/>
<protein>
    <submittedName>
        <fullName evidence="2">AAA family ATPase</fullName>
    </submittedName>
</protein>
<gene>
    <name evidence="2" type="ORF">JOS67_00100</name>
</gene>